<keyword evidence="6" id="KW-0677">Repeat</keyword>
<dbReference type="EMBL" id="OZ075132">
    <property type="protein sequence ID" value="CAL4985024.1"/>
    <property type="molecule type" value="Genomic_DNA"/>
</dbReference>
<reference evidence="17" key="1">
    <citation type="submission" date="2024-06" db="EMBL/GenBank/DDBJ databases">
        <authorList>
            <person name="Ryan C."/>
        </authorList>
    </citation>
    <scope>NUCLEOTIDE SEQUENCE [LARGE SCALE GENOMIC DNA]</scope>
</reference>
<dbReference type="GO" id="GO:0002758">
    <property type="term" value="P:innate immune response-activating signaling pathway"/>
    <property type="evidence" value="ECO:0007669"/>
    <property type="project" value="UniProtKB-ARBA"/>
</dbReference>
<gene>
    <name evidence="16" type="ORF">URODEC1_LOCUS57764</name>
</gene>
<dbReference type="Pfam" id="PF18052">
    <property type="entry name" value="Rx_N"/>
    <property type="match status" value="3"/>
</dbReference>
<reference evidence="16 17" key="2">
    <citation type="submission" date="2024-10" db="EMBL/GenBank/DDBJ databases">
        <authorList>
            <person name="Ryan C."/>
        </authorList>
    </citation>
    <scope>NUCLEOTIDE SEQUENCE [LARGE SCALE GENOMIC DNA]</scope>
</reference>
<dbReference type="PANTHER" id="PTHR45707:SF50">
    <property type="entry name" value="VESICLE-ASSOCIATED PROTEIN 1-1"/>
    <property type="match status" value="1"/>
</dbReference>
<feature type="chain" id="PRO_5044873284" description="non-specific serine/threonine protein kinase" evidence="13">
    <location>
        <begin position="19"/>
        <end position="1397"/>
    </location>
</feature>
<evidence type="ECO:0000256" key="3">
    <source>
        <dbReference type="ARBA" id="ARBA00022527"/>
    </source>
</evidence>
<protein>
    <recommendedName>
        <fullName evidence="2">non-specific serine/threonine protein kinase</fullName>
        <ecNumber evidence="2">2.7.11.1</ecNumber>
    </recommendedName>
</protein>
<dbReference type="EC" id="2.7.11.1" evidence="2"/>
<evidence type="ECO:0000256" key="1">
    <source>
        <dbReference type="ARBA" id="ARBA00008894"/>
    </source>
</evidence>
<keyword evidence="9" id="KW-0611">Plant defense</keyword>
<dbReference type="Proteomes" id="UP001497457">
    <property type="component" value="Chromosome 22rd"/>
</dbReference>
<dbReference type="Gene3D" id="2.60.40.10">
    <property type="entry name" value="Immunoglobulins"/>
    <property type="match status" value="1"/>
</dbReference>
<dbReference type="SUPFAM" id="SSF56112">
    <property type="entry name" value="Protein kinase-like (PK-like)"/>
    <property type="match status" value="1"/>
</dbReference>
<dbReference type="CDD" id="cd14798">
    <property type="entry name" value="RX-CC_like"/>
    <property type="match status" value="3"/>
</dbReference>
<dbReference type="Gene3D" id="3.30.200.20">
    <property type="entry name" value="Phosphorylase Kinase, domain 1"/>
    <property type="match status" value="1"/>
</dbReference>
<dbReference type="InterPro" id="IPR000719">
    <property type="entry name" value="Prot_kinase_dom"/>
</dbReference>
<evidence type="ECO:0000256" key="6">
    <source>
        <dbReference type="ARBA" id="ARBA00022737"/>
    </source>
</evidence>
<proteinExistence type="inferred from homology"/>
<dbReference type="InterPro" id="IPR008962">
    <property type="entry name" value="PapD-like_sf"/>
</dbReference>
<dbReference type="InterPro" id="IPR000535">
    <property type="entry name" value="MSP_dom"/>
</dbReference>
<dbReference type="Gene3D" id="3.40.50.300">
    <property type="entry name" value="P-loop containing nucleotide triphosphate hydrolases"/>
    <property type="match status" value="1"/>
</dbReference>
<evidence type="ECO:0000256" key="4">
    <source>
        <dbReference type="ARBA" id="ARBA00022614"/>
    </source>
</evidence>
<feature type="domain" description="MSP" evidence="15">
    <location>
        <begin position="1269"/>
        <end position="1389"/>
    </location>
</feature>
<dbReference type="InterPro" id="IPR058922">
    <property type="entry name" value="WHD_DRP"/>
</dbReference>
<dbReference type="Pfam" id="PF00635">
    <property type="entry name" value="Motile_Sperm"/>
    <property type="match status" value="1"/>
</dbReference>
<evidence type="ECO:0000256" key="12">
    <source>
        <dbReference type="ARBA" id="ARBA00048679"/>
    </source>
</evidence>
<dbReference type="GO" id="GO:0009626">
    <property type="term" value="P:plant-type hypersensitive response"/>
    <property type="evidence" value="ECO:0007669"/>
    <property type="project" value="UniProtKB-ARBA"/>
</dbReference>
<name>A0ABC9AQK7_9POAL</name>
<dbReference type="Gene3D" id="1.10.8.430">
    <property type="entry name" value="Helical domain of apoptotic protease-activating factors"/>
    <property type="match status" value="1"/>
</dbReference>
<evidence type="ECO:0000256" key="7">
    <source>
        <dbReference type="ARBA" id="ARBA00022741"/>
    </source>
</evidence>
<dbReference type="GO" id="GO:0005524">
    <property type="term" value="F:ATP binding"/>
    <property type="evidence" value="ECO:0007669"/>
    <property type="project" value="UniProtKB-KW"/>
</dbReference>
<dbReference type="FunFam" id="1.10.10.10:FF:000322">
    <property type="entry name" value="Probable disease resistance protein At1g63360"/>
    <property type="match status" value="1"/>
</dbReference>
<dbReference type="InterPro" id="IPR036388">
    <property type="entry name" value="WH-like_DNA-bd_sf"/>
</dbReference>
<keyword evidence="5" id="KW-0808">Transferase</keyword>
<dbReference type="PROSITE" id="PS50011">
    <property type="entry name" value="PROTEIN_KINASE_DOM"/>
    <property type="match status" value="1"/>
</dbReference>
<evidence type="ECO:0000259" key="15">
    <source>
        <dbReference type="PROSITE" id="PS50202"/>
    </source>
</evidence>
<dbReference type="InterPro" id="IPR038005">
    <property type="entry name" value="RX-like_CC"/>
</dbReference>
<keyword evidence="3" id="KW-0723">Serine/threonine-protein kinase</keyword>
<dbReference type="SUPFAM" id="SSF52540">
    <property type="entry name" value="P-loop containing nucleoside triphosphate hydrolases"/>
    <property type="match status" value="1"/>
</dbReference>
<sequence>MEGVIFFASAPLLVKLSALLTEDYRLRAQIKPGIRFLKDELSSMYAVLQKLADKEDDQIDPLTKEWRNKVRELSHSIEDCVDRFVLSHSQQGSKTNIVRKVVRKVKMLPQDHRIGGEIQELKSLVSELSERAIRYGIYQYLAAPPPPVGSDARAPALLAETTDLVRIDGPRDEIIQVLETDQQKQRNVMGTLMPKLTAMLSKSYQLQKGVKHGIRFLTDELSSMDAILQILADKEDVQIDPQAKEWRNKVHDLSYYIEDCIDRFMLNHSQQGSSTKLFVRKAVMRILRQRQRQRIAKDIREFKSLVIQQSERASRYGILLCLGASPQQVVVDPRAPALFVKARDLVGIDGPREEITKLLDIDQEKQHKVVSIYGTAGLGKTTLAMELYHGITEGFDCKAFVSVSQTPDMNKLLKDMLSQISKSILDQSERLETEQLISTMREYLTDKRYFILIDNICDVSSWELLQSALPPNDNGSRIITTTSSKTVATACCDGIDANMYEARPLSDEDSHKLFFKRVFCSSEDFRQDLTKVSSDILSECGGLPLAIISIAGLLANRKKTKEVWVNTLKSISAEADKDSPIVDKMKRILLLSYFDLPHHLKSCLLYLSVFPVDYLIDCSQLILLWVAEALIPGQDRESMEQLGKTYLNDLISRSFVQPNKVGADGAIVETCKVHDVVLEFIVSKAMEDNFVTIWNRNGFSENYSSNKIRRLSIQEDISVRAEEIFKTIKNEAHIRSINIFGSNSVMAKHASVLSRHVLRVLNIDGVVKECYLEHVKCFGKKYQLARVVKHGISFLKDELSSMYAVLQKLSEKDYDQIDPQTKEWRDKVRELSYDIEDCINHVVLNSHGGEDVATGLANFVRKVMCNLTMLPQRHRIANEIKNLERLVREQSDRANRYGIYQSLASSRQKVLKGTESMNELIEDGMGIFLQAENPSNGVQQGISQMGSSEIMELNILERIIAGSEKPSHLDLPLLQRITDNFSEKKEIGSGGCGKVYKGILRNGAVAVKRLHTIHTVTDKMFHREVKSLIAVKHRNIVQLLGYCSFTEEQLMLVQGGTIMVDIRERLLCFDYIRNGSLQSYITDELRGLEWHTRYQIIVGICTGLLYLHKEKDIIHMDLKPANILLDDHLVPKITDFGLSRLANNSQTTTTSRLMTPVYCAPEYSSEGRSSSKSDIYSLGVIIMEVVTGSKKNMPNITKVLRRWRHRWIKSSNHTALSYQQVTKCLELAQKCKQHDPTGRPDILDIIDELNQISDSTEDQFQVIPGLEDMLGIDPLETHFIFEELDRQISHSIELTNNTEDYFAFITKTSLHRLRTEPKKGIVPPRSKFSVTITMQSPVNAQQNNQCKAEITVLSTRVDGGDGAIDITEDMFIDKEGEVVDEVDVMVVLGNPSLEDES</sequence>
<organism evidence="16 17">
    <name type="scientific">Urochloa decumbens</name>
    <dbReference type="NCBI Taxonomy" id="240449"/>
    <lineage>
        <taxon>Eukaryota</taxon>
        <taxon>Viridiplantae</taxon>
        <taxon>Streptophyta</taxon>
        <taxon>Embryophyta</taxon>
        <taxon>Tracheophyta</taxon>
        <taxon>Spermatophyta</taxon>
        <taxon>Magnoliopsida</taxon>
        <taxon>Liliopsida</taxon>
        <taxon>Poales</taxon>
        <taxon>Poaceae</taxon>
        <taxon>PACMAD clade</taxon>
        <taxon>Panicoideae</taxon>
        <taxon>Panicodae</taxon>
        <taxon>Paniceae</taxon>
        <taxon>Melinidinae</taxon>
        <taxon>Urochloa</taxon>
    </lineage>
</organism>
<evidence type="ECO:0000256" key="8">
    <source>
        <dbReference type="ARBA" id="ARBA00022777"/>
    </source>
</evidence>
<keyword evidence="13" id="KW-0732">Signal</keyword>
<dbReference type="Gene3D" id="1.20.5.4130">
    <property type="match status" value="3"/>
</dbReference>
<keyword evidence="4" id="KW-0433">Leucine-rich repeat</keyword>
<keyword evidence="10" id="KW-0067">ATP-binding</keyword>
<evidence type="ECO:0000259" key="14">
    <source>
        <dbReference type="PROSITE" id="PS50011"/>
    </source>
</evidence>
<keyword evidence="8" id="KW-0418">Kinase</keyword>
<evidence type="ECO:0000256" key="11">
    <source>
        <dbReference type="ARBA" id="ARBA00047899"/>
    </source>
</evidence>
<dbReference type="GO" id="GO:0042742">
    <property type="term" value="P:defense response to bacterium"/>
    <property type="evidence" value="ECO:0007669"/>
    <property type="project" value="UniProtKB-ARBA"/>
</dbReference>
<dbReference type="Pfam" id="PF00069">
    <property type="entry name" value="Pkinase"/>
    <property type="match status" value="1"/>
</dbReference>
<comment type="similarity">
    <text evidence="1">Belongs to the disease resistance NB-LRR family.</text>
</comment>
<evidence type="ECO:0000313" key="17">
    <source>
        <dbReference type="Proteomes" id="UP001497457"/>
    </source>
</evidence>
<dbReference type="Gene3D" id="1.10.10.10">
    <property type="entry name" value="Winged helix-like DNA-binding domain superfamily/Winged helix DNA-binding domain"/>
    <property type="match status" value="1"/>
</dbReference>
<dbReference type="PANTHER" id="PTHR45707">
    <property type="entry name" value="C2 CALCIUM/LIPID-BINDING PLANT PHOSPHORIBOSYLTRANSFERASE FAMILY PROTEIN"/>
    <property type="match status" value="1"/>
</dbReference>
<dbReference type="FunFam" id="1.10.510.10:FF:001023">
    <property type="entry name" value="Os07g0541700 protein"/>
    <property type="match status" value="1"/>
</dbReference>
<feature type="domain" description="Protein kinase" evidence="14">
    <location>
        <begin position="981"/>
        <end position="1252"/>
    </location>
</feature>
<dbReference type="PROSITE" id="PS00108">
    <property type="entry name" value="PROTEIN_KINASE_ST"/>
    <property type="match status" value="1"/>
</dbReference>
<dbReference type="InterPro" id="IPR013783">
    <property type="entry name" value="Ig-like_fold"/>
</dbReference>
<accession>A0ABC9AQK7</accession>
<dbReference type="SMART" id="SM00220">
    <property type="entry name" value="S_TKc"/>
    <property type="match status" value="1"/>
</dbReference>
<evidence type="ECO:0000256" key="13">
    <source>
        <dbReference type="SAM" id="SignalP"/>
    </source>
</evidence>
<comment type="catalytic activity">
    <reaction evidence="12">
        <text>L-seryl-[protein] + ATP = O-phospho-L-seryl-[protein] + ADP + H(+)</text>
        <dbReference type="Rhea" id="RHEA:17989"/>
        <dbReference type="Rhea" id="RHEA-COMP:9863"/>
        <dbReference type="Rhea" id="RHEA-COMP:11604"/>
        <dbReference type="ChEBI" id="CHEBI:15378"/>
        <dbReference type="ChEBI" id="CHEBI:29999"/>
        <dbReference type="ChEBI" id="CHEBI:30616"/>
        <dbReference type="ChEBI" id="CHEBI:83421"/>
        <dbReference type="ChEBI" id="CHEBI:456216"/>
        <dbReference type="EC" id="2.7.11.1"/>
    </reaction>
</comment>
<dbReference type="InterPro" id="IPR041118">
    <property type="entry name" value="Rx_N"/>
</dbReference>
<evidence type="ECO:0000256" key="2">
    <source>
        <dbReference type="ARBA" id="ARBA00012513"/>
    </source>
</evidence>
<evidence type="ECO:0000256" key="5">
    <source>
        <dbReference type="ARBA" id="ARBA00022679"/>
    </source>
</evidence>
<evidence type="ECO:0000313" key="16">
    <source>
        <dbReference type="EMBL" id="CAL4985024.1"/>
    </source>
</evidence>
<dbReference type="Gene3D" id="1.10.510.10">
    <property type="entry name" value="Transferase(Phosphotransferase) domain 1"/>
    <property type="match status" value="1"/>
</dbReference>
<keyword evidence="7" id="KW-0547">Nucleotide-binding</keyword>
<dbReference type="SUPFAM" id="SSF49354">
    <property type="entry name" value="PapD-like"/>
    <property type="match status" value="1"/>
</dbReference>
<dbReference type="InterPro" id="IPR002182">
    <property type="entry name" value="NB-ARC"/>
</dbReference>
<dbReference type="InterPro" id="IPR042197">
    <property type="entry name" value="Apaf_helical"/>
</dbReference>
<dbReference type="GO" id="GO:0004674">
    <property type="term" value="F:protein serine/threonine kinase activity"/>
    <property type="evidence" value="ECO:0007669"/>
    <property type="project" value="UniProtKB-KW"/>
</dbReference>
<evidence type="ECO:0000256" key="9">
    <source>
        <dbReference type="ARBA" id="ARBA00022821"/>
    </source>
</evidence>
<dbReference type="PRINTS" id="PR00364">
    <property type="entry name" value="DISEASERSIST"/>
</dbReference>
<dbReference type="Pfam" id="PF00931">
    <property type="entry name" value="NB-ARC"/>
    <property type="match status" value="1"/>
</dbReference>
<evidence type="ECO:0000256" key="10">
    <source>
        <dbReference type="ARBA" id="ARBA00022840"/>
    </source>
</evidence>
<keyword evidence="17" id="KW-1185">Reference proteome</keyword>
<dbReference type="Pfam" id="PF23559">
    <property type="entry name" value="WHD_DRP"/>
    <property type="match status" value="1"/>
</dbReference>
<dbReference type="PROSITE" id="PS50202">
    <property type="entry name" value="MSP"/>
    <property type="match status" value="1"/>
</dbReference>
<dbReference type="InterPro" id="IPR027417">
    <property type="entry name" value="P-loop_NTPase"/>
</dbReference>
<dbReference type="InterPro" id="IPR008271">
    <property type="entry name" value="Ser/Thr_kinase_AS"/>
</dbReference>
<comment type="catalytic activity">
    <reaction evidence="11">
        <text>L-threonyl-[protein] + ATP = O-phospho-L-threonyl-[protein] + ADP + H(+)</text>
        <dbReference type="Rhea" id="RHEA:46608"/>
        <dbReference type="Rhea" id="RHEA-COMP:11060"/>
        <dbReference type="Rhea" id="RHEA-COMP:11605"/>
        <dbReference type="ChEBI" id="CHEBI:15378"/>
        <dbReference type="ChEBI" id="CHEBI:30013"/>
        <dbReference type="ChEBI" id="CHEBI:30616"/>
        <dbReference type="ChEBI" id="CHEBI:61977"/>
        <dbReference type="ChEBI" id="CHEBI:456216"/>
        <dbReference type="EC" id="2.7.11.1"/>
    </reaction>
</comment>
<dbReference type="InterPro" id="IPR011009">
    <property type="entry name" value="Kinase-like_dom_sf"/>
</dbReference>
<feature type="signal peptide" evidence="13">
    <location>
        <begin position="1"/>
        <end position="18"/>
    </location>
</feature>